<dbReference type="STRING" id="41067.A0A2I2FPD3"/>
<sequence length="812" mass="92112">MFEERLAPHVDFFPVVGEYTDLLLEQGSFGHLHKFVSSRLSDPHVKYSRDEVLLLKVIRSLAEIYTKGAVIPALEMTTKAMKHITKKLNRHSSPFRHPTGTQIQLMEACVRIIAYAAAHSNFLESEPFQSLLYWSFPGEKIPERESKDHEHRGVPRHSTYPRMVSTLNPYPYHRKSPPFGYPHAAPARDNVPRRDYPQIGPWYRLLIKGGFVWESHRLLRAILPLFGCKNDGHFVDDRGFEEFAQLDDISKAGDLFVQSEAAATGNEQALLTDFANAALLARFLDDESARKTVRAARSQFYKKAHSLASAILSTHPHLIKSRPYLDWALYESTRGVSAGSPVNQQRPIAVRSSHDIFSGSRSFQRNQSIGEDAEVTQTLSDTFRYGALDTISASAKELGDYHLEKSVLQEVYQLSRDFDQKLQTVQTMARLHHDTLQDASGYLQCLVDEFWLLDSGDPSSRQGMRKDLHHRLAEVNSVFPCRFDYDEALRHDTAIVFFDNPLLKWMERRVSHLLLKSLGQDVEAELARVQLPSVERSLPKHISSQLNAAVHHEHKTHNDAATPKGVIEEKSDRPSRWDSIRKPFDQTQARRAILPESYHTTDEVVGNMEKLIQQNRIMQKNKKKVVEQSVEIDRKSREVENYAQLLHEGKLAESESGRRSAENRANAGGEAPWARQQLLTLKDPMGRKFLLPFDQCRTFTAFQRLLQEVLLEDAILSPHVLNSNYELTGPDDSPISPQDWDSVAQPGSTITMYPKPEANSWQKPSQTLEDDGSESTASWETDTKSADEGAVKSAEHPTIKQDTVAKVDDGED</sequence>
<dbReference type="InterPro" id="IPR054464">
    <property type="entry name" value="ULD_fung"/>
</dbReference>
<gene>
    <name evidence="3" type="ORF">BDW47DRAFT_97255</name>
</gene>
<reference evidence="3 4" key="1">
    <citation type="submission" date="2017-12" db="EMBL/GenBank/DDBJ databases">
        <authorList>
            <consortium name="DOE Joint Genome Institute"/>
            <person name="Haridas S."/>
            <person name="Kjaerbolling I."/>
            <person name="Vesth T.C."/>
            <person name="Frisvad J.C."/>
            <person name="Nybo J.L."/>
            <person name="Theobald S."/>
            <person name="Kuo A."/>
            <person name="Bowyer P."/>
            <person name="Matsuda Y."/>
            <person name="Mondo S."/>
            <person name="Lyhne E.K."/>
            <person name="Kogle M.E."/>
            <person name="Clum A."/>
            <person name="Lipzen A."/>
            <person name="Salamov A."/>
            <person name="Ngan C.Y."/>
            <person name="Daum C."/>
            <person name="Chiniquy J."/>
            <person name="Barry K."/>
            <person name="LaButti K."/>
            <person name="Simmons B.A."/>
            <person name="Magnuson J.K."/>
            <person name="Mortensen U.H."/>
            <person name="Larsen T.O."/>
            <person name="Grigoriev I.V."/>
            <person name="Baker S.E."/>
            <person name="Andersen M.R."/>
            <person name="Nordberg H.P."/>
            <person name="Cantor M.N."/>
            <person name="Hua S.X."/>
        </authorList>
    </citation>
    <scope>NUCLEOTIDE SEQUENCE [LARGE SCALE GENOMIC DNA]</scope>
    <source>
        <strain evidence="3 4">CBS 102.13</strain>
    </source>
</reference>
<evidence type="ECO:0000259" key="2">
    <source>
        <dbReference type="Pfam" id="PF22893"/>
    </source>
</evidence>
<dbReference type="AlphaFoldDB" id="A0A2I2FPD3"/>
<dbReference type="RefSeq" id="XP_024676492.1">
    <property type="nucleotide sequence ID" value="XM_024820381.1"/>
</dbReference>
<feature type="compositionally biased region" description="Basic and acidic residues" evidence="1">
    <location>
        <begin position="651"/>
        <end position="662"/>
    </location>
</feature>
<feature type="region of interest" description="Disordered" evidence="1">
    <location>
        <begin position="651"/>
        <end position="671"/>
    </location>
</feature>
<name>A0A2I2FPD3_ASPCN</name>
<accession>A0A2I2FPD3</accession>
<dbReference type="GeneID" id="36527541"/>
<dbReference type="OrthoDB" id="4838614at2759"/>
<protein>
    <recommendedName>
        <fullName evidence="2">Ubiquitin-like domain-containing protein</fullName>
    </recommendedName>
</protein>
<evidence type="ECO:0000313" key="3">
    <source>
        <dbReference type="EMBL" id="PLB42480.1"/>
    </source>
</evidence>
<feature type="region of interest" description="Disordered" evidence="1">
    <location>
        <begin position="727"/>
        <end position="812"/>
    </location>
</feature>
<organism evidence="3 4">
    <name type="scientific">Aspergillus candidus</name>
    <dbReference type="NCBI Taxonomy" id="41067"/>
    <lineage>
        <taxon>Eukaryota</taxon>
        <taxon>Fungi</taxon>
        <taxon>Dikarya</taxon>
        <taxon>Ascomycota</taxon>
        <taxon>Pezizomycotina</taxon>
        <taxon>Eurotiomycetes</taxon>
        <taxon>Eurotiomycetidae</taxon>
        <taxon>Eurotiales</taxon>
        <taxon>Aspergillaceae</taxon>
        <taxon>Aspergillus</taxon>
        <taxon>Aspergillus subgen. Circumdati</taxon>
    </lineage>
</organism>
<evidence type="ECO:0000256" key="1">
    <source>
        <dbReference type="SAM" id="MobiDB-lite"/>
    </source>
</evidence>
<dbReference type="Pfam" id="PF22893">
    <property type="entry name" value="ULD_2"/>
    <property type="match status" value="1"/>
</dbReference>
<evidence type="ECO:0000313" key="4">
    <source>
        <dbReference type="Proteomes" id="UP000234585"/>
    </source>
</evidence>
<feature type="domain" description="Ubiquitin-like" evidence="2">
    <location>
        <begin position="676"/>
        <end position="752"/>
    </location>
</feature>
<dbReference type="EMBL" id="KZ559117">
    <property type="protein sequence ID" value="PLB42480.1"/>
    <property type="molecule type" value="Genomic_DNA"/>
</dbReference>
<keyword evidence="4" id="KW-1185">Reference proteome</keyword>
<dbReference type="Proteomes" id="UP000234585">
    <property type="component" value="Unassembled WGS sequence"/>
</dbReference>
<feature type="compositionally biased region" description="Basic and acidic residues" evidence="1">
    <location>
        <begin position="781"/>
        <end position="812"/>
    </location>
</feature>
<proteinExistence type="predicted"/>